<dbReference type="Gene3D" id="3.30.160.60">
    <property type="entry name" value="Classic Zinc Finger"/>
    <property type="match status" value="1"/>
</dbReference>
<dbReference type="EMBL" id="JBJKFK010002239">
    <property type="protein sequence ID" value="KAL3311424.1"/>
    <property type="molecule type" value="Genomic_DNA"/>
</dbReference>
<dbReference type="SMART" id="SM00355">
    <property type="entry name" value="ZnF_C2H2"/>
    <property type="match status" value="2"/>
</dbReference>
<dbReference type="AlphaFoldDB" id="A0ABD2PVY1"/>
<dbReference type="GO" id="GO:0008270">
    <property type="term" value="F:zinc ion binding"/>
    <property type="evidence" value="ECO:0007669"/>
    <property type="project" value="UniProtKB-KW"/>
</dbReference>
<evidence type="ECO:0000313" key="4">
    <source>
        <dbReference type="Proteomes" id="UP001626550"/>
    </source>
</evidence>
<evidence type="ECO:0000313" key="3">
    <source>
        <dbReference type="EMBL" id="KAL3311424.1"/>
    </source>
</evidence>
<sequence>MCLVCYTVIPSTTGQHKCDHLKLVRSSASSNSPSPSIMSKSSLFLSPVVRSTANRYVLCNSGSEQQQQQIVIGDNDSPPIILVKSVSHNNPCSSQMLPSSSGPISLHMDDDLQSLEELASIETSKTSQQSPIESACTSPALSLPSDRLSLLGTPLSMIGVERPFDPDQLGKRRRFSQGIVCEDCCNGRVFYHASQYYQHRKNTHSNVVYNCDQCNRAFTTKGNLNKHFEHVHNKCHNQVCPYCHERLANKSVLLPL</sequence>
<dbReference type="PROSITE" id="PS50157">
    <property type="entry name" value="ZINC_FINGER_C2H2_2"/>
    <property type="match status" value="1"/>
</dbReference>
<keyword evidence="4" id="KW-1185">Reference proteome</keyword>
<accession>A0ABD2PVY1</accession>
<evidence type="ECO:0000256" key="1">
    <source>
        <dbReference type="PROSITE-ProRule" id="PRU00042"/>
    </source>
</evidence>
<gene>
    <name evidence="3" type="ORF">Ciccas_009998</name>
</gene>
<organism evidence="3 4">
    <name type="scientific">Cichlidogyrus casuarinus</name>
    <dbReference type="NCBI Taxonomy" id="1844966"/>
    <lineage>
        <taxon>Eukaryota</taxon>
        <taxon>Metazoa</taxon>
        <taxon>Spiralia</taxon>
        <taxon>Lophotrochozoa</taxon>
        <taxon>Platyhelminthes</taxon>
        <taxon>Monogenea</taxon>
        <taxon>Monopisthocotylea</taxon>
        <taxon>Dactylogyridea</taxon>
        <taxon>Ancyrocephalidae</taxon>
        <taxon>Cichlidogyrus</taxon>
    </lineage>
</organism>
<keyword evidence="1" id="KW-0479">Metal-binding</keyword>
<dbReference type="SUPFAM" id="SSF57667">
    <property type="entry name" value="beta-beta-alpha zinc fingers"/>
    <property type="match status" value="1"/>
</dbReference>
<protein>
    <recommendedName>
        <fullName evidence="2">C2H2-type domain-containing protein</fullName>
    </recommendedName>
</protein>
<keyword evidence="1" id="KW-0863">Zinc-finger</keyword>
<feature type="domain" description="C2H2-type" evidence="2">
    <location>
        <begin position="209"/>
        <end position="232"/>
    </location>
</feature>
<dbReference type="PROSITE" id="PS00028">
    <property type="entry name" value="ZINC_FINGER_C2H2_1"/>
    <property type="match status" value="1"/>
</dbReference>
<keyword evidence="1" id="KW-0862">Zinc</keyword>
<name>A0ABD2PVY1_9PLAT</name>
<dbReference type="Proteomes" id="UP001626550">
    <property type="component" value="Unassembled WGS sequence"/>
</dbReference>
<comment type="caution">
    <text evidence="3">The sequence shown here is derived from an EMBL/GenBank/DDBJ whole genome shotgun (WGS) entry which is preliminary data.</text>
</comment>
<proteinExistence type="predicted"/>
<dbReference type="InterPro" id="IPR036236">
    <property type="entry name" value="Znf_C2H2_sf"/>
</dbReference>
<evidence type="ECO:0000259" key="2">
    <source>
        <dbReference type="PROSITE" id="PS50157"/>
    </source>
</evidence>
<reference evidence="3 4" key="1">
    <citation type="submission" date="2024-11" db="EMBL/GenBank/DDBJ databases">
        <title>Adaptive evolution of stress response genes in parasites aligns with host niche diversity.</title>
        <authorList>
            <person name="Hahn C."/>
            <person name="Resl P."/>
        </authorList>
    </citation>
    <scope>NUCLEOTIDE SEQUENCE [LARGE SCALE GENOMIC DNA]</scope>
    <source>
        <strain evidence="3">EGGRZ-B1_66</strain>
        <tissue evidence="3">Body</tissue>
    </source>
</reference>
<dbReference type="InterPro" id="IPR013087">
    <property type="entry name" value="Znf_C2H2_type"/>
</dbReference>